<feature type="transmembrane region" description="Helical" evidence="1">
    <location>
        <begin position="21"/>
        <end position="40"/>
    </location>
</feature>
<sequence>MIGYYVKAENLKFKRTFSRKMIFIVPLINICFAFLMNPGFFVAGTYNWWSVILMPVMIALLCAQSHQKEKKASNYNGIFSSPVDLHQIWYAKISVIALYSLASQAVFLGFMVGMQFVIPQFSSIHLTVIAANLLLWLTTLWEIPVCLWIARKYGFISAVLFNMLGTIILGIMSASSPFWWLNPWSWPIRVMCPTIGIHPNGVPLENGDPLTSWAVVPPAVVLSVLLFAILARLTRRSFSPAVDRKSIKREAV</sequence>
<dbReference type="EMBL" id="CP065647">
    <property type="protein sequence ID" value="QPR73057.1"/>
    <property type="molecule type" value="Genomic_DNA"/>
</dbReference>
<keyword evidence="1" id="KW-1133">Transmembrane helix</keyword>
<dbReference type="EMBL" id="NILC01000014">
    <property type="protein sequence ID" value="TWL30711.1"/>
    <property type="molecule type" value="Genomic_DNA"/>
</dbReference>
<dbReference type="Proteomes" id="UP000595038">
    <property type="component" value="Chromosome"/>
</dbReference>
<gene>
    <name evidence="3" type="ORF">CHCC16736_1745</name>
    <name evidence="2" type="ORF">I6G80_01655</name>
</gene>
<name>A0A1Y0YAL9_BACLI</name>
<proteinExistence type="predicted"/>
<feature type="transmembrane region" description="Helical" evidence="1">
    <location>
        <begin position="155"/>
        <end position="181"/>
    </location>
</feature>
<reference evidence="2 5" key="2">
    <citation type="submission" date="2020-12" db="EMBL/GenBank/DDBJ databases">
        <title>FDA dAtabase for Regulatory Grade micrObial Sequences (FDA-ARGOS): Supporting development and validation of Infectious Disease Dx tests.</title>
        <authorList>
            <person name="Nelson B."/>
            <person name="Plummer A."/>
            <person name="Tallon L."/>
            <person name="Sadzewicz L."/>
            <person name="Zhao X."/>
            <person name="Boylan J."/>
            <person name="Ott S."/>
            <person name="Bowen H."/>
            <person name="Vavikolanu K."/>
            <person name="Mehta A."/>
            <person name="Aluvathingal J."/>
            <person name="Nadendla S."/>
            <person name="Myers T."/>
            <person name="Yan Y."/>
            <person name="Sichtig H."/>
        </authorList>
    </citation>
    <scope>NUCLEOTIDE SEQUENCE [LARGE SCALE GENOMIC DNA]</scope>
    <source>
        <strain evidence="2 5">FDAARGOS_923</strain>
    </source>
</reference>
<dbReference type="Proteomes" id="UP000435910">
    <property type="component" value="Unassembled WGS sequence"/>
</dbReference>
<dbReference type="InterPro" id="IPR021205">
    <property type="entry name" value="Lanti_perm_SpaE/MutE/EpiE-like"/>
</dbReference>
<dbReference type="Pfam" id="PF12730">
    <property type="entry name" value="ABC2_membrane_4"/>
    <property type="match status" value="1"/>
</dbReference>
<dbReference type="CDD" id="cd21807">
    <property type="entry name" value="ABC-2_lan_permease_MutE_EpiE-like"/>
    <property type="match status" value="1"/>
</dbReference>
<evidence type="ECO:0000313" key="4">
    <source>
        <dbReference type="Proteomes" id="UP000435910"/>
    </source>
</evidence>
<dbReference type="AlphaFoldDB" id="A0A1Y0YAL9"/>
<reference evidence="3 4" key="1">
    <citation type="submission" date="2019-06" db="EMBL/GenBank/DDBJ databases">
        <title>Genome sequence analysis of &gt;100 Bacillus licheniformis strains suggests intrinsic resistance to this species.</title>
        <authorList>
            <person name="Wels M."/>
            <person name="Siezen R.J."/>
            <person name="Johansen E."/>
            <person name="Stuer-Lauridsen B."/>
            <person name="Bjerre K."/>
            <person name="Nielsen B.K.K."/>
        </authorList>
    </citation>
    <scope>NUCLEOTIDE SEQUENCE [LARGE SCALE GENOMIC DNA]</scope>
    <source>
        <strain evidence="3 4">BAC-16736</strain>
    </source>
</reference>
<evidence type="ECO:0000313" key="3">
    <source>
        <dbReference type="EMBL" id="TWL30711.1"/>
    </source>
</evidence>
<feature type="transmembrane region" description="Helical" evidence="1">
    <location>
        <begin position="124"/>
        <end position="143"/>
    </location>
</feature>
<evidence type="ECO:0000313" key="2">
    <source>
        <dbReference type="EMBL" id="QPR73057.1"/>
    </source>
</evidence>
<dbReference type="OMA" id="PWSWPIR"/>
<dbReference type="NCBIfam" id="TIGR03732">
    <property type="entry name" value="lanti_perm_MutE"/>
    <property type="match status" value="1"/>
</dbReference>
<dbReference type="RefSeq" id="WP_003178630.1">
    <property type="nucleotide sequence ID" value="NZ_BEXU01000034.1"/>
</dbReference>
<feature type="transmembrane region" description="Helical" evidence="1">
    <location>
        <begin position="210"/>
        <end position="231"/>
    </location>
</feature>
<keyword evidence="1" id="KW-0812">Transmembrane</keyword>
<dbReference type="GeneID" id="92858725"/>
<evidence type="ECO:0000313" key="5">
    <source>
        <dbReference type="Proteomes" id="UP000595038"/>
    </source>
</evidence>
<evidence type="ECO:0000256" key="1">
    <source>
        <dbReference type="SAM" id="Phobius"/>
    </source>
</evidence>
<accession>A0A1Y0YAL9</accession>
<keyword evidence="1" id="KW-0472">Membrane</keyword>
<feature type="transmembrane region" description="Helical" evidence="1">
    <location>
        <begin position="46"/>
        <end position="63"/>
    </location>
</feature>
<feature type="transmembrane region" description="Helical" evidence="1">
    <location>
        <begin position="96"/>
        <end position="118"/>
    </location>
</feature>
<protein>
    <submittedName>
        <fullName evidence="2">Lantibiotic immunity ABC transporter MutE/EpiE family permease subunit</fullName>
    </submittedName>
</protein>
<organism evidence="3 4">
    <name type="scientific">Bacillus licheniformis</name>
    <dbReference type="NCBI Taxonomy" id="1402"/>
    <lineage>
        <taxon>Bacteria</taxon>
        <taxon>Bacillati</taxon>
        <taxon>Bacillota</taxon>
        <taxon>Bacilli</taxon>
        <taxon>Bacillales</taxon>
        <taxon>Bacillaceae</taxon>
        <taxon>Bacillus</taxon>
    </lineage>
</organism>